<keyword evidence="2" id="KW-1185">Reference proteome</keyword>
<evidence type="ECO:0000313" key="1">
    <source>
        <dbReference type="EMBL" id="ADE15286.1"/>
    </source>
</evidence>
<evidence type="ECO:0000313" key="2">
    <source>
        <dbReference type="Proteomes" id="UP000001844"/>
    </source>
</evidence>
<dbReference type="Proteomes" id="UP000001844">
    <property type="component" value="Chromosome"/>
</dbReference>
<dbReference type="HOGENOM" id="CLU_521601_0_0_6"/>
<name>D5C563_NITHN</name>
<dbReference type="STRING" id="472759.Nhal_2194"/>
<dbReference type="EMBL" id="CP001798">
    <property type="protein sequence ID" value="ADE15286.1"/>
    <property type="molecule type" value="Genomic_DNA"/>
</dbReference>
<dbReference type="OrthoDB" id="3010184at2"/>
<accession>D5C563</accession>
<organism evidence="1 2">
    <name type="scientific">Nitrosococcus halophilus (strain Nc4)</name>
    <dbReference type="NCBI Taxonomy" id="472759"/>
    <lineage>
        <taxon>Bacteria</taxon>
        <taxon>Pseudomonadati</taxon>
        <taxon>Pseudomonadota</taxon>
        <taxon>Gammaproteobacteria</taxon>
        <taxon>Chromatiales</taxon>
        <taxon>Chromatiaceae</taxon>
        <taxon>Nitrosococcus</taxon>
    </lineage>
</organism>
<reference evidence="2" key="1">
    <citation type="submission" date="2010-04" db="EMBL/GenBank/DDBJ databases">
        <title>Complete genome sequence of Nitrosococcus halophilus Nc4, a salt-adapted, aerobic obligate ammonia-oxidizing sulfur purple bacterium.</title>
        <authorList>
            <consortium name="US DOE Joint Genome Institute"/>
            <person name="Campbell M.A."/>
            <person name="Malfatti S.A."/>
            <person name="Chain P.S.G."/>
            <person name="Heidelberg J.F."/>
            <person name="Ward B.B."/>
            <person name="Klotz M.G."/>
        </authorList>
    </citation>
    <scope>NUCLEOTIDE SEQUENCE [LARGE SCALE GENOMIC DNA]</scope>
    <source>
        <strain evidence="2">Nc4</strain>
    </source>
</reference>
<proteinExistence type="predicted"/>
<sequence>MQKNAALPRLAWCARIERGSDIVTVEHGPWVESQDDFFFEGAWAGPYDRRGLLGAEAVLGSGGGLSKDQVVFIPSSHTMERLHFCRDCDRLFVSNSFVYLLTVLEDGPDPMHAEYESEFLTILKGYHRARQWVPTARRRRIQLQYYRRLSVDRNLHMRMDLPPSLPHFRTYEDYMGHLEATAQQVLGNANDSRRSITYAPLVTVSTGYDSPACAVIARKCGGTQAVTFCSARMEFNEATPQNTNDDGGKIGRQLGFSVAEFDRSHYLEREDAPEAEFLATGNGGDDVVMSVLAEQLPGTVLFTGFRGDTIWDFAPQAIADSTQFKSKDPSGASLGEFRLRLGFIHAPLPVLMMPRHDEILKISQSPEMAPWRLGNDYDRPIPRRLVESAGIDRQAFGQEKKAITQPFWVTLDNDGMFSAASRQALLAFSRELDSRNRRSVRYRLRCAWASLYLWIVWRGNVVADRLGLRVPLRMPISLRLLVSQTGYKFHWAVAQIRDRYRPAMLGREDTAPVSAVAPSAHGVASE</sequence>
<evidence type="ECO:0008006" key="3">
    <source>
        <dbReference type="Google" id="ProtNLM"/>
    </source>
</evidence>
<dbReference type="AlphaFoldDB" id="D5C563"/>
<protein>
    <recommendedName>
        <fullName evidence="3">Asparagine synthase</fullName>
    </recommendedName>
</protein>
<dbReference type="eggNOG" id="COG0367">
    <property type="taxonomic scope" value="Bacteria"/>
</dbReference>
<gene>
    <name evidence="1" type="ordered locus">Nhal_2194</name>
</gene>
<dbReference type="RefSeq" id="WP_013033149.1">
    <property type="nucleotide sequence ID" value="NC_013960.1"/>
</dbReference>
<dbReference type="KEGG" id="nhl:Nhal_2194"/>